<reference evidence="2 4" key="1">
    <citation type="submission" date="2014-12" db="EMBL/GenBank/DDBJ databases">
        <title>Genome sequence of Morococcus cerebrosus.</title>
        <authorList>
            <person name="Shin S.-K."/>
            <person name="Yi H."/>
        </authorList>
    </citation>
    <scope>NUCLEOTIDE SEQUENCE [LARGE SCALE GENOMIC DNA]</scope>
    <source>
        <strain evidence="2 4">CIP 81.93</strain>
    </source>
</reference>
<feature type="transmembrane region" description="Helical" evidence="1">
    <location>
        <begin position="14"/>
        <end position="39"/>
    </location>
</feature>
<protein>
    <submittedName>
        <fullName evidence="3">Phage abortive infection protein</fullName>
    </submittedName>
</protein>
<dbReference type="EMBL" id="CP094242">
    <property type="protein sequence ID" value="UNV88322.1"/>
    <property type="molecule type" value="Genomic_DNA"/>
</dbReference>
<organism evidence="2 4">
    <name type="scientific">Morococcus cerebrosus</name>
    <dbReference type="NCBI Taxonomy" id="1056807"/>
    <lineage>
        <taxon>Bacteria</taxon>
        <taxon>Pseudomonadati</taxon>
        <taxon>Pseudomonadota</taxon>
        <taxon>Betaproteobacteria</taxon>
        <taxon>Neisseriales</taxon>
        <taxon>Neisseriaceae</taxon>
        <taxon>Morococcus</taxon>
    </lineage>
</organism>
<keyword evidence="5" id="KW-1185">Reference proteome</keyword>
<evidence type="ECO:0000313" key="2">
    <source>
        <dbReference type="EMBL" id="KIC10512.1"/>
    </source>
</evidence>
<name>A0A0C1H8Q1_9NEIS</name>
<keyword evidence="1" id="KW-0812">Transmembrane</keyword>
<dbReference type="Pfam" id="PF16872">
    <property type="entry name" value="putAbiC"/>
    <property type="match status" value="1"/>
</dbReference>
<dbReference type="Proteomes" id="UP000031390">
    <property type="component" value="Unassembled WGS sequence"/>
</dbReference>
<dbReference type="PROSITE" id="PS51257">
    <property type="entry name" value="PROKAR_LIPOPROTEIN"/>
    <property type="match status" value="1"/>
</dbReference>
<evidence type="ECO:0000256" key="1">
    <source>
        <dbReference type="SAM" id="Phobius"/>
    </source>
</evidence>
<proteinExistence type="predicted"/>
<sequence>MKPLKNTDEKINKYCTLIFYIFLTILACIGAFYAIFVAYDWKIEKNDFTNWLIAGGTIASAFGLIWFSYLTYKNQKNNEFYSLFKVLLEENNKLLKEIIRPENNNSQISNKYYDLVTLNKHIIDLFENIFLKDEYKLRNEAQFEINFKEEVVKKIDLHHELKPYLIILFRILKLISTSNKISDDDKKEYYGLIRGLTPPDIQFLILFNSLGYREQEKQPNYKDLLIESRFFEHLPITESWLTRVYLSGLKVVKVKNPLNEEEVKNLASPLKKYISSGKVIDLQAFGQSIYLKQD</sequence>
<keyword evidence="1" id="KW-0472">Membrane</keyword>
<feature type="transmembrane region" description="Helical" evidence="1">
    <location>
        <begin position="51"/>
        <end position="72"/>
    </location>
</feature>
<evidence type="ECO:0000313" key="3">
    <source>
        <dbReference type="EMBL" id="UNV88322.1"/>
    </source>
</evidence>
<evidence type="ECO:0000313" key="5">
    <source>
        <dbReference type="Proteomes" id="UP000829504"/>
    </source>
</evidence>
<dbReference type="AlphaFoldDB" id="A0A0C1H8Q1"/>
<gene>
    <name evidence="2" type="ORF">MCC93_07430</name>
    <name evidence="3" type="ORF">MON37_05225</name>
</gene>
<evidence type="ECO:0000313" key="4">
    <source>
        <dbReference type="Proteomes" id="UP000031390"/>
    </source>
</evidence>
<dbReference type="Proteomes" id="UP000829504">
    <property type="component" value="Chromosome"/>
</dbReference>
<dbReference type="InterPro" id="IPR031709">
    <property type="entry name" value="PutAbiC"/>
</dbReference>
<keyword evidence="1" id="KW-1133">Transmembrane helix</keyword>
<dbReference type="EMBL" id="JUFZ01000029">
    <property type="protein sequence ID" value="KIC10512.1"/>
    <property type="molecule type" value="Genomic_DNA"/>
</dbReference>
<reference evidence="3 5" key="2">
    <citation type="submission" date="2022-03" db="EMBL/GenBank/DDBJ databases">
        <title>Genome sequencing of Morococcus cerebrosus.</title>
        <authorList>
            <person name="Baek M.-G."/>
            <person name="Yi H."/>
        </authorList>
    </citation>
    <scope>NUCLEOTIDE SEQUENCE [LARGE SCALE GENOMIC DNA]</scope>
    <source>
        <strain evidence="3 5">CIP 81.93</strain>
    </source>
</reference>
<dbReference type="PATRIC" id="fig|1056807.3.peg.715"/>
<dbReference type="RefSeq" id="WP_039406041.1">
    <property type="nucleotide sequence ID" value="NZ_CP094242.1"/>
</dbReference>
<accession>A0A0C1H8Q1</accession>